<dbReference type="Proteomes" id="UP001141327">
    <property type="component" value="Unassembled WGS sequence"/>
</dbReference>
<keyword evidence="2" id="KW-0508">mRNA splicing</keyword>
<dbReference type="Pfam" id="PF01585">
    <property type="entry name" value="G-patch"/>
    <property type="match status" value="1"/>
</dbReference>
<keyword evidence="6" id="KW-1185">Reference proteome</keyword>
<evidence type="ECO:0000256" key="1">
    <source>
        <dbReference type="ARBA" id="ARBA00010900"/>
    </source>
</evidence>
<dbReference type="PROSITE" id="PS50174">
    <property type="entry name" value="G_PATCH"/>
    <property type="match status" value="1"/>
</dbReference>
<keyword evidence="2" id="KW-0539">Nucleus</keyword>
<evidence type="ECO:0000259" key="4">
    <source>
        <dbReference type="PROSITE" id="PS50174"/>
    </source>
</evidence>
<organism evidence="5 6">
    <name type="scientific">Paratrimastix pyriformis</name>
    <dbReference type="NCBI Taxonomy" id="342808"/>
    <lineage>
        <taxon>Eukaryota</taxon>
        <taxon>Metamonada</taxon>
        <taxon>Preaxostyla</taxon>
        <taxon>Paratrimastigidae</taxon>
        <taxon>Paratrimastix</taxon>
    </lineage>
</organism>
<dbReference type="Pfam" id="PF07842">
    <property type="entry name" value="GCFC"/>
    <property type="match status" value="1"/>
</dbReference>
<evidence type="ECO:0000313" key="6">
    <source>
        <dbReference type="Proteomes" id="UP001141327"/>
    </source>
</evidence>
<dbReference type="SMART" id="SM00443">
    <property type="entry name" value="G_patch"/>
    <property type="match status" value="1"/>
</dbReference>
<reference evidence="5" key="1">
    <citation type="journal article" date="2022" name="bioRxiv">
        <title>Genomics of Preaxostyla Flagellates Illuminates Evolutionary Transitions and the Path Towards Mitochondrial Loss.</title>
        <authorList>
            <person name="Novak L.V.F."/>
            <person name="Treitli S.C."/>
            <person name="Pyrih J."/>
            <person name="Halakuc P."/>
            <person name="Pipaliya S.V."/>
            <person name="Vacek V."/>
            <person name="Brzon O."/>
            <person name="Soukal P."/>
            <person name="Eme L."/>
            <person name="Dacks J.B."/>
            <person name="Karnkowska A."/>
            <person name="Elias M."/>
            <person name="Hampl V."/>
        </authorList>
    </citation>
    <scope>NUCLEOTIDE SEQUENCE</scope>
    <source>
        <strain evidence="5">RCP-MX</strain>
    </source>
</reference>
<sequence length="813" mass="89844">MSDEEGEGFSRKKKKLMDEADSSDDDAPSAPARHFGFVKSATRLQNPDGAPADDVGEYIPDAKEEMDHRKRTRPDREFGSFEKHTKGFGMKMLQKFGFKGGLGARDQGISTPITASVRPALAGLGSVREADHHPELEHSATGKNVVLPSKPTPGQLAEMDENDPDLPPIMRRLIREQKREQGPKRWKKPVQGAAPVQKPVYLTAAELIQKSGGVRKETILDMRGPEVRVLDSLREFQSAEEEEYAHITFGGEDKDSAAKRNCPELLNNLQYLVASTESAITATNGRLEAARDQTVTLSHERDRVPRQPLARPHFSGGISAPLPGPGPGSLEARRNQALEQAARIGQVLDIIRQMAARLRTADPLETFRDAPAAPPPAPPPAGPTMIVLDEDDEAAMQPIYSPSPARAAAIQQAAARGGSGSGQPQALTRPNEGPVTDVEVAQAFELLHNVYRSEYEAFQLWRLAESLVIPRLKQYLQARWAEPLSNPTWACPLLDRWRRVLCQGTLDEQKATAEAMASNNPLRPTGAPAALPGSEAMYRALIQAAVLPMVQRVICSQWRIRIRPDAPHLPHCSRQAISRSPSPAFFSSPPSPDPLPLIAFLKTLQPYLGERVLETLGVTLVLPRLQHAVDQWNPAPTPSPSTAGSVLPWLELLPRGVLEPLFGPIRLKLVSVLGSWHPSDPSAHAVLKPWVAVFEPTQWSQTAARYILPPLSYVLQSQLTISPDKQVLEPFKWVMAWADLVPLESMALLLERDFFPKWLTALQTWLGSRPDYGEVTKWYVGWKGLFPKDLAEVSRIRAQFTRALDLMNRMLEV</sequence>
<dbReference type="PANTHER" id="PTHR23329:SF1">
    <property type="entry name" value="TUFTELIN-INTERACTING PROTEIN 11"/>
    <property type="match status" value="1"/>
</dbReference>
<dbReference type="PANTHER" id="PTHR23329">
    <property type="entry name" value="TUFTELIN-INTERACTING PROTEIN 11-RELATED"/>
    <property type="match status" value="1"/>
</dbReference>
<feature type="region of interest" description="Disordered" evidence="3">
    <location>
        <begin position="408"/>
        <end position="432"/>
    </location>
</feature>
<evidence type="ECO:0000256" key="3">
    <source>
        <dbReference type="SAM" id="MobiDB-lite"/>
    </source>
</evidence>
<protein>
    <submittedName>
        <fullName evidence="5">Tuftelin-interacting protein 11</fullName>
    </submittedName>
</protein>
<comment type="subcellular location">
    <subcellularLocation>
        <location evidence="2">Nucleus</location>
    </subcellularLocation>
</comment>
<name>A0ABQ8UQ14_9EUKA</name>
<dbReference type="PIRSF" id="PIRSF017706">
    <property type="entry name" value="TFIP11"/>
    <property type="match status" value="1"/>
</dbReference>
<dbReference type="EMBL" id="JAPMOS010000012">
    <property type="protein sequence ID" value="KAJ4460567.1"/>
    <property type="molecule type" value="Genomic_DNA"/>
</dbReference>
<evidence type="ECO:0000313" key="5">
    <source>
        <dbReference type="EMBL" id="KAJ4460567.1"/>
    </source>
</evidence>
<feature type="compositionally biased region" description="Basic and acidic residues" evidence="3">
    <location>
        <begin position="60"/>
        <end position="82"/>
    </location>
</feature>
<evidence type="ECO:0000256" key="2">
    <source>
        <dbReference type="PIRNR" id="PIRNR017706"/>
    </source>
</evidence>
<accession>A0ABQ8UQ14</accession>
<proteinExistence type="inferred from homology"/>
<gene>
    <name evidence="5" type="ORF">PAPYR_3200</name>
</gene>
<feature type="region of interest" description="Disordered" evidence="3">
    <location>
        <begin position="1"/>
        <end position="82"/>
    </location>
</feature>
<feature type="domain" description="G-patch" evidence="4">
    <location>
        <begin position="85"/>
        <end position="129"/>
    </location>
</feature>
<dbReference type="InterPro" id="IPR022783">
    <property type="entry name" value="GCFC_dom"/>
</dbReference>
<feature type="compositionally biased region" description="Low complexity" evidence="3">
    <location>
        <begin position="408"/>
        <end position="426"/>
    </location>
</feature>
<comment type="caution">
    <text evidence="5">The sequence shown here is derived from an EMBL/GenBank/DDBJ whole genome shotgun (WGS) entry which is preliminary data.</text>
</comment>
<comment type="similarity">
    <text evidence="1 2">Belongs to the TFP11/STIP family.</text>
</comment>
<keyword evidence="2" id="KW-0747">Spliceosome</keyword>
<dbReference type="InterPro" id="IPR045211">
    <property type="entry name" value="TFP11/STIP/Ntr1"/>
</dbReference>
<keyword evidence="2" id="KW-0507">mRNA processing</keyword>
<dbReference type="InterPro" id="IPR024933">
    <property type="entry name" value="TFP11"/>
</dbReference>
<dbReference type="InterPro" id="IPR000467">
    <property type="entry name" value="G_patch_dom"/>
</dbReference>